<dbReference type="SUPFAM" id="SSF55729">
    <property type="entry name" value="Acyl-CoA N-acyltransferases (Nat)"/>
    <property type="match status" value="1"/>
</dbReference>
<protein>
    <submittedName>
        <fullName evidence="5">RimJ/RimL family protein N-acetyltransferase</fullName>
    </submittedName>
</protein>
<dbReference type="PANTHER" id="PTHR43792">
    <property type="entry name" value="GNAT FAMILY, PUTATIVE (AFU_ORTHOLOGUE AFUA_3G00765)-RELATED-RELATED"/>
    <property type="match status" value="1"/>
</dbReference>
<dbReference type="Gene3D" id="3.40.630.30">
    <property type="match status" value="1"/>
</dbReference>
<accession>A0ABT9MIC2</accession>
<dbReference type="RefSeq" id="WP_307469465.1">
    <property type="nucleotide sequence ID" value="NZ_JAURUR010000024.1"/>
</dbReference>
<evidence type="ECO:0000256" key="3">
    <source>
        <dbReference type="ARBA" id="ARBA00038502"/>
    </source>
</evidence>
<keyword evidence="6" id="KW-1185">Reference proteome</keyword>
<comment type="caution">
    <text evidence="5">The sequence shown here is derived from an EMBL/GenBank/DDBJ whole genome shotgun (WGS) entry which is preliminary data.</text>
</comment>
<evidence type="ECO:0000313" key="5">
    <source>
        <dbReference type="EMBL" id="MDP9766336.1"/>
    </source>
</evidence>
<dbReference type="PROSITE" id="PS51186">
    <property type="entry name" value="GNAT"/>
    <property type="match status" value="1"/>
</dbReference>
<dbReference type="Proteomes" id="UP001232163">
    <property type="component" value="Unassembled WGS sequence"/>
</dbReference>
<dbReference type="PANTHER" id="PTHR43792:SF8">
    <property type="entry name" value="[RIBOSOMAL PROTEIN US5]-ALANINE N-ACETYLTRANSFERASE"/>
    <property type="match status" value="1"/>
</dbReference>
<dbReference type="Pfam" id="PF13302">
    <property type="entry name" value="Acetyltransf_3"/>
    <property type="match status" value="1"/>
</dbReference>
<name>A0ABT9MIC2_9DEIO</name>
<evidence type="ECO:0000259" key="4">
    <source>
        <dbReference type="PROSITE" id="PS51186"/>
    </source>
</evidence>
<comment type="similarity">
    <text evidence="3">Belongs to the acetyltransferase family. RimJ subfamily.</text>
</comment>
<evidence type="ECO:0000256" key="1">
    <source>
        <dbReference type="ARBA" id="ARBA00022679"/>
    </source>
</evidence>
<dbReference type="InterPro" id="IPR016181">
    <property type="entry name" value="Acyl_CoA_acyltransferase"/>
</dbReference>
<gene>
    <name evidence="5" type="ORF">QO006_003801</name>
</gene>
<sequence>MTPVLPELVTRRLRLRPFREADAADVHTLLSHPDVAAGMLSIPAPYPAGLALTWIRSRPAAAEEGRAYSWAITPQGGAALLGSVTLSPDPGQGRAELGYWIGVPFWGQGHATEAVAAVLAFGFGSLGLHRIHATVFPRNAASARVLEKAGFRREGLLRGYARKDGAFEDLVMYARLRTDR</sequence>
<dbReference type="InterPro" id="IPR051531">
    <property type="entry name" value="N-acetyltransferase"/>
</dbReference>
<proteinExistence type="inferred from homology"/>
<reference evidence="5 6" key="1">
    <citation type="submission" date="2023-07" db="EMBL/GenBank/DDBJ databases">
        <title>Genomic Encyclopedia of Type Strains, Phase IV (KMG-IV): sequencing the most valuable type-strain genomes for metagenomic binning, comparative biology and taxonomic classification.</title>
        <authorList>
            <person name="Goeker M."/>
        </authorList>
    </citation>
    <scope>NUCLEOTIDE SEQUENCE [LARGE SCALE GENOMIC DNA]</scope>
    <source>
        <strain evidence="5 6">NIO-1023</strain>
    </source>
</reference>
<keyword evidence="1" id="KW-0808">Transferase</keyword>
<feature type="domain" description="N-acetyltransferase" evidence="4">
    <location>
        <begin position="13"/>
        <end position="177"/>
    </location>
</feature>
<organism evidence="5 6">
    <name type="scientific">Deinococcus enclensis</name>
    <dbReference type="NCBI Taxonomy" id="1049582"/>
    <lineage>
        <taxon>Bacteria</taxon>
        <taxon>Thermotogati</taxon>
        <taxon>Deinococcota</taxon>
        <taxon>Deinococci</taxon>
        <taxon>Deinococcales</taxon>
        <taxon>Deinococcaceae</taxon>
        <taxon>Deinococcus</taxon>
    </lineage>
</organism>
<keyword evidence="2" id="KW-0012">Acyltransferase</keyword>
<dbReference type="InterPro" id="IPR000182">
    <property type="entry name" value="GNAT_dom"/>
</dbReference>
<evidence type="ECO:0000256" key="2">
    <source>
        <dbReference type="ARBA" id="ARBA00023315"/>
    </source>
</evidence>
<dbReference type="EMBL" id="JAURUR010000024">
    <property type="protein sequence ID" value="MDP9766336.1"/>
    <property type="molecule type" value="Genomic_DNA"/>
</dbReference>
<evidence type="ECO:0000313" key="6">
    <source>
        <dbReference type="Proteomes" id="UP001232163"/>
    </source>
</evidence>